<evidence type="ECO:0000313" key="2">
    <source>
        <dbReference type="Proteomes" id="UP000516314"/>
    </source>
</evidence>
<accession>A0A7G2EQK7</accession>
<organism evidence="1 2">
    <name type="scientific">Arabidopsis thaliana</name>
    <name type="common">Mouse-ear cress</name>
    <dbReference type="NCBI Taxonomy" id="3702"/>
    <lineage>
        <taxon>Eukaryota</taxon>
        <taxon>Viridiplantae</taxon>
        <taxon>Streptophyta</taxon>
        <taxon>Embryophyta</taxon>
        <taxon>Tracheophyta</taxon>
        <taxon>Spermatophyta</taxon>
        <taxon>Magnoliopsida</taxon>
        <taxon>eudicotyledons</taxon>
        <taxon>Gunneridae</taxon>
        <taxon>Pentapetalae</taxon>
        <taxon>rosids</taxon>
        <taxon>malvids</taxon>
        <taxon>Brassicales</taxon>
        <taxon>Brassicaceae</taxon>
        <taxon>Camelineae</taxon>
        <taxon>Arabidopsis</taxon>
    </lineage>
</organism>
<name>A0A7G2EQK7_ARATH</name>
<proteinExistence type="predicted"/>
<dbReference type="EMBL" id="LR881468">
    <property type="protein sequence ID" value="CAD5324172.1"/>
    <property type="molecule type" value="Genomic_DNA"/>
</dbReference>
<reference evidence="1 2" key="1">
    <citation type="submission" date="2020-09" db="EMBL/GenBank/DDBJ databases">
        <authorList>
            <person name="Ashkenazy H."/>
        </authorList>
    </citation>
    <scope>NUCLEOTIDE SEQUENCE [LARGE SCALE GENOMIC DNA]</scope>
    <source>
        <strain evidence="2">cv. Cdm-0</strain>
    </source>
</reference>
<evidence type="ECO:0000313" key="1">
    <source>
        <dbReference type="EMBL" id="CAD5324172.1"/>
    </source>
</evidence>
<protein>
    <submittedName>
        <fullName evidence="1">(thale cress) hypothetical protein</fullName>
    </submittedName>
</protein>
<sequence length="37" mass="4144">MNSAEARSSTHYDAVFMKLSCLCSVAFSRMLQQLVSM</sequence>
<gene>
    <name evidence="1" type="ORF">AT9943_LOCUS12081</name>
</gene>
<dbReference type="AlphaFoldDB" id="A0A7G2EQK7"/>
<dbReference type="Proteomes" id="UP000516314">
    <property type="component" value="Chromosome 3"/>
</dbReference>